<dbReference type="CDD" id="cd00770">
    <property type="entry name" value="SerRS_core"/>
    <property type="match status" value="1"/>
</dbReference>
<keyword evidence="5" id="KW-0963">Cytoplasm</keyword>
<gene>
    <name evidence="18" type="ORF">B1B_12322</name>
</gene>
<reference evidence="18" key="1">
    <citation type="submission" date="2013-08" db="EMBL/GenBank/DDBJ databases">
        <authorList>
            <person name="Mendez C."/>
            <person name="Richter M."/>
            <person name="Ferrer M."/>
            <person name="Sanchez J."/>
        </authorList>
    </citation>
    <scope>NUCLEOTIDE SEQUENCE</scope>
</reference>
<proteinExistence type="inferred from homology"/>
<dbReference type="HAMAP" id="MF_00176">
    <property type="entry name" value="Ser_tRNA_synth_type1"/>
    <property type="match status" value="1"/>
</dbReference>
<dbReference type="AlphaFoldDB" id="T1AZC6"/>
<evidence type="ECO:0000256" key="8">
    <source>
        <dbReference type="ARBA" id="ARBA00022840"/>
    </source>
</evidence>
<dbReference type="Pfam" id="PF02403">
    <property type="entry name" value="Seryl_tRNA_N"/>
    <property type="match status" value="1"/>
</dbReference>
<evidence type="ECO:0000256" key="2">
    <source>
        <dbReference type="ARBA" id="ARBA00005045"/>
    </source>
</evidence>
<dbReference type="InterPro" id="IPR010978">
    <property type="entry name" value="tRNA-bd_arm"/>
</dbReference>
<comment type="subcellular location">
    <subcellularLocation>
        <location evidence="1">Cytoplasm</location>
    </subcellularLocation>
</comment>
<evidence type="ECO:0000256" key="7">
    <source>
        <dbReference type="ARBA" id="ARBA00022741"/>
    </source>
</evidence>
<dbReference type="PRINTS" id="PR00981">
    <property type="entry name" value="TRNASYNTHSER"/>
</dbReference>
<evidence type="ECO:0000256" key="14">
    <source>
        <dbReference type="ARBA" id="ARBA00047929"/>
    </source>
</evidence>
<keyword evidence="10 18" id="KW-0030">Aminoacyl-tRNA synthetase</keyword>
<name>T1AZC6_9ZZZZ</name>
<keyword evidence="6 18" id="KW-0436">Ligase</keyword>
<reference evidence="18" key="2">
    <citation type="journal article" date="2014" name="ISME J.">
        <title>Microbial stratification in low pH oxic and suboxic macroscopic growths along an acid mine drainage.</title>
        <authorList>
            <person name="Mendez-Garcia C."/>
            <person name="Mesa V."/>
            <person name="Sprenger R.R."/>
            <person name="Richter M."/>
            <person name="Diez M.S."/>
            <person name="Solano J."/>
            <person name="Bargiela R."/>
            <person name="Golyshina O.V."/>
            <person name="Manteca A."/>
            <person name="Ramos J.L."/>
            <person name="Gallego J.R."/>
            <person name="Llorente I."/>
            <person name="Martins Dos Santos V.A."/>
            <person name="Jensen O.N."/>
            <person name="Pelaez A.I."/>
            <person name="Sanchez J."/>
            <person name="Ferrer M."/>
        </authorList>
    </citation>
    <scope>NUCLEOTIDE SEQUENCE</scope>
</reference>
<dbReference type="InterPro" id="IPR042103">
    <property type="entry name" value="SerRS_1_N_sf"/>
</dbReference>
<keyword evidence="16" id="KW-0175">Coiled coil</keyword>
<dbReference type="SUPFAM" id="SSF55681">
    <property type="entry name" value="Class II aaRS and biotin synthetases"/>
    <property type="match status" value="1"/>
</dbReference>
<dbReference type="GO" id="GO:0005737">
    <property type="term" value="C:cytoplasm"/>
    <property type="evidence" value="ECO:0007669"/>
    <property type="project" value="UniProtKB-SubCell"/>
</dbReference>
<dbReference type="GO" id="GO:0006434">
    <property type="term" value="P:seryl-tRNA aminoacylation"/>
    <property type="evidence" value="ECO:0007669"/>
    <property type="project" value="InterPro"/>
</dbReference>
<dbReference type="Pfam" id="PF00587">
    <property type="entry name" value="tRNA-synt_2b"/>
    <property type="match status" value="1"/>
</dbReference>
<comment type="similarity">
    <text evidence="3">Belongs to the class-II aminoacyl-tRNA synthetase family. Type-1 seryl-tRNA synthetase subfamily.</text>
</comment>
<evidence type="ECO:0000256" key="11">
    <source>
        <dbReference type="ARBA" id="ARBA00031113"/>
    </source>
</evidence>
<evidence type="ECO:0000256" key="6">
    <source>
        <dbReference type="ARBA" id="ARBA00022598"/>
    </source>
</evidence>
<evidence type="ECO:0000256" key="9">
    <source>
        <dbReference type="ARBA" id="ARBA00022917"/>
    </source>
</evidence>
<dbReference type="InterPro" id="IPR002314">
    <property type="entry name" value="aa-tRNA-synt_IIb"/>
</dbReference>
<evidence type="ECO:0000256" key="16">
    <source>
        <dbReference type="SAM" id="Coils"/>
    </source>
</evidence>
<evidence type="ECO:0000256" key="4">
    <source>
        <dbReference type="ARBA" id="ARBA00012840"/>
    </source>
</evidence>
<dbReference type="GO" id="GO:0004828">
    <property type="term" value="F:serine-tRNA ligase activity"/>
    <property type="evidence" value="ECO:0007669"/>
    <property type="project" value="UniProtKB-EC"/>
</dbReference>
<dbReference type="InterPro" id="IPR002317">
    <property type="entry name" value="Ser-tRNA-ligase_type_1"/>
</dbReference>
<dbReference type="InterPro" id="IPR045864">
    <property type="entry name" value="aa-tRNA-synth_II/BPL/LPL"/>
</dbReference>
<keyword evidence="8" id="KW-0067">ATP-binding</keyword>
<dbReference type="NCBIfam" id="TIGR00414">
    <property type="entry name" value="serS"/>
    <property type="match status" value="1"/>
</dbReference>
<dbReference type="Gene3D" id="3.30.930.10">
    <property type="entry name" value="Bira Bifunctional Protein, Domain 2"/>
    <property type="match status" value="1"/>
</dbReference>
<feature type="coiled-coil region" evidence="16">
    <location>
        <begin position="30"/>
        <end position="98"/>
    </location>
</feature>
<dbReference type="InterPro" id="IPR033729">
    <property type="entry name" value="SerRS_core"/>
</dbReference>
<feature type="domain" description="Aminoacyl-transfer RNA synthetases class-II family profile" evidence="17">
    <location>
        <begin position="175"/>
        <end position="413"/>
    </location>
</feature>
<accession>T1AZC6</accession>
<evidence type="ECO:0000259" key="17">
    <source>
        <dbReference type="PROSITE" id="PS50862"/>
    </source>
</evidence>
<dbReference type="PIRSF" id="PIRSF001529">
    <property type="entry name" value="Ser-tRNA-synth_IIa"/>
    <property type="match status" value="1"/>
</dbReference>
<comment type="pathway">
    <text evidence="2">Aminoacyl-tRNA biosynthesis; selenocysteinyl-tRNA(Sec) biosynthesis; L-seryl-tRNA(Sec) from L-serine and tRNA(Sec): step 1/1.</text>
</comment>
<comment type="catalytic activity">
    <reaction evidence="15">
        <text>tRNA(Ser) + L-serine + ATP = L-seryl-tRNA(Ser) + AMP + diphosphate + H(+)</text>
        <dbReference type="Rhea" id="RHEA:12292"/>
        <dbReference type="Rhea" id="RHEA-COMP:9669"/>
        <dbReference type="Rhea" id="RHEA-COMP:9703"/>
        <dbReference type="ChEBI" id="CHEBI:15378"/>
        <dbReference type="ChEBI" id="CHEBI:30616"/>
        <dbReference type="ChEBI" id="CHEBI:33019"/>
        <dbReference type="ChEBI" id="CHEBI:33384"/>
        <dbReference type="ChEBI" id="CHEBI:78442"/>
        <dbReference type="ChEBI" id="CHEBI:78533"/>
        <dbReference type="ChEBI" id="CHEBI:456215"/>
        <dbReference type="EC" id="6.1.1.11"/>
    </reaction>
</comment>
<dbReference type="EMBL" id="AUZY01008069">
    <property type="protein sequence ID" value="EQD47465.1"/>
    <property type="molecule type" value="Genomic_DNA"/>
</dbReference>
<dbReference type="InterPro" id="IPR015866">
    <property type="entry name" value="Ser-tRNA-synth_1_N"/>
</dbReference>
<dbReference type="PANTHER" id="PTHR43697">
    <property type="entry name" value="SERYL-TRNA SYNTHETASE"/>
    <property type="match status" value="1"/>
</dbReference>
<comment type="caution">
    <text evidence="18">The sequence shown here is derived from an EMBL/GenBank/DDBJ whole genome shotgun (WGS) entry which is preliminary data.</text>
</comment>
<evidence type="ECO:0000256" key="3">
    <source>
        <dbReference type="ARBA" id="ARBA00010728"/>
    </source>
</evidence>
<dbReference type="GO" id="GO:0005524">
    <property type="term" value="F:ATP binding"/>
    <property type="evidence" value="ECO:0007669"/>
    <property type="project" value="UniProtKB-KW"/>
</dbReference>
<evidence type="ECO:0000256" key="10">
    <source>
        <dbReference type="ARBA" id="ARBA00023146"/>
    </source>
</evidence>
<sequence length="433" mass="49157">MIDIKLLRNDPDTVVANLARRGFPFDSSWYREQEGRRKAIQIRLEDLRSQRNEGSKTVGKIKSGGGSPADLAAQMERLTQINRELEVAEQGFRRIEEELEAFHLTLPNLIDDSVPDGANATQNIEIRRAGTLPQFNFQARDHVAIGEQLACMSFAEASRMVGARFVVLKGALAQLQRALINFMMDVHVLEQGYEEVYVPHLVNRDSLTGTGQLPKFEPELFRVAKTADWYLIPTAEVPVTNLARDRIFRMEELPRRWVAHTPCYRSEAGSYGKDLRGMIRQHQFEKVELVTITTPDHSADALETLTVHAETILKKLELPYRVMLLCAGDTGFASAKTYDLEVWLPGQNQYREISSCSNCRDFQARRLQARWRSHAQDRPEWVHTLNGSALAVGRTLVALLENRQDEGGRISIPEPLRPYIGGLSHLESTRRQD</sequence>
<keyword evidence="9" id="KW-0648">Protein biosynthesis</keyword>
<dbReference type="PANTHER" id="PTHR43697:SF1">
    <property type="entry name" value="SERINE--TRNA LIGASE"/>
    <property type="match status" value="1"/>
</dbReference>
<evidence type="ECO:0000313" key="18">
    <source>
        <dbReference type="EMBL" id="EQD47465.1"/>
    </source>
</evidence>
<dbReference type="InterPro" id="IPR006195">
    <property type="entry name" value="aa-tRNA-synth_II"/>
</dbReference>
<evidence type="ECO:0000256" key="5">
    <source>
        <dbReference type="ARBA" id="ARBA00022490"/>
    </source>
</evidence>
<evidence type="ECO:0000256" key="15">
    <source>
        <dbReference type="ARBA" id="ARBA00048823"/>
    </source>
</evidence>
<dbReference type="PROSITE" id="PS50862">
    <property type="entry name" value="AA_TRNA_LIGASE_II"/>
    <property type="match status" value="1"/>
</dbReference>
<dbReference type="SUPFAM" id="SSF46589">
    <property type="entry name" value="tRNA-binding arm"/>
    <property type="match status" value="1"/>
</dbReference>
<evidence type="ECO:0000256" key="1">
    <source>
        <dbReference type="ARBA" id="ARBA00004496"/>
    </source>
</evidence>
<comment type="catalytic activity">
    <reaction evidence="14">
        <text>tRNA(Sec) + L-serine + ATP = L-seryl-tRNA(Sec) + AMP + diphosphate + H(+)</text>
        <dbReference type="Rhea" id="RHEA:42580"/>
        <dbReference type="Rhea" id="RHEA-COMP:9742"/>
        <dbReference type="Rhea" id="RHEA-COMP:10128"/>
        <dbReference type="ChEBI" id="CHEBI:15378"/>
        <dbReference type="ChEBI" id="CHEBI:30616"/>
        <dbReference type="ChEBI" id="CHEBI:33019"/>
        <dbReference type="ChEBI" id="CHEBI:33384"/>
        <dbReference type="ChEBI" id="CHEBI:78442"/>
        <dbReference type="ChEBI" id="CHEBI:78533"/>
        <dbReference type="ChEBI" id="CHEBI:456215"/>
        <dbReference type="EC" id="6.1.1.11"/>
    </reaction>
</comment>
<keyword evidence="7" id="KW-0547">Nucleotide-binding</keyword>
<dbReference type="EC" id="6.1.1.11" evidence="4"/>
<organism evidence="18">
    <name type="scientific">mine drainage metagenome</name>
    <dbReference type="NCBI Taxonomy" id="410659"/>
    <lineage>
        <taxon>unclassified sequences</taxon>
        <taxon>metagenomes</taxon>
        <taxon>ecological metagenomes</taxon>
    </lineage>
</organism>
<dbReference type="Gene3D" id="1.10.287.40">
    <property type="entry name" value="Serine-tRNA synthetase, tRNA binding domain"/>
    <property type="match status" value="1"/>
</dbReference>
<evidence type="ECO:0000256" key="12">
    <source>
        <dbReference type="ARBA" id="ARBA00033352"/>
    </source>
</evidence>
<evidence type="ECO:0000256" key="13">
    <source>
        <dbReference type="ARBA" id="ARBA00039158"/>
    </source>
</evidence>
<protein>
    <recommendedName>
        <fullName evidence="13">Serine--tRNA ligase</fullName>
        <ecNumber evidence="4">6.1.1.11</ecNumber>
    </recommendedName>
    <alternativeName>
        <fullName evidence="11">Seryl-tRNA synthetase</fullName>
    </alternativeName>
    <alternativeName>
        <fullName evidence="12">Seryl-tRNA(Ser/Sec) synthetase</fullName>
    </alternativeName>
</protein>